<dbReference type="RefSeq" id="WP_227565797.1">
    <property type="nucleotide sequence ID" value="NZ_CP101989.1"/>
</dbReference>
<evidence type="ECO:0000313" key="2">
    <source>
        <dbReference type="EMBL" id="UUI64754.1"/>
    </source>
</evidence>
<organism evidence="2 3">
    <name type="scientific">Cellulomonas wangsupingiae</name>
    <dbReference type="NCBI Taxonomy" id="2968085"/>
    <lineage>
        <taxon>Bacteria</taxon>
        <taxon>Bacillati</taxon>
        <taxon>Actinomycetota</taxon>
        <taxon>Actinomycetes</taxon>
        <taxon>Micrococcales</taxon>
        <taxon>Cellulomonadaceae</taxon>
        <taxon>Cellulomonas</taxon>
    </lineage>
</organism>
<sequence>MRWSERSRGRQSVRWSSLLLVVGCGALALVCLVAALRGRPLALVPGLVAAAVALREVRVLRRGRRSP</sequence>
<reference evidence="2 3" key="1">
    <citation type="submission" date="2022-07" db="EMBL/GenBank/DDBJ databases">
        <title>Novel species in genus cellulomonas.</title>
        <authorList>
            <person name="Ye L."/>
        </authorList>
    </citation>
    <scope>NUCLEOTIDE SEQUENCE [LARGE SCALE GENOMIC DNA]</scope>
    <source>
        <strain evidence="3">zg-Y908</strain>
    </source>
</reference>
<proteinExistence type="predicted"/>
<accession>A0ABY5K3G3</accession>
<evidence type="ECO:0000256" key="1">
    <source>
        <dbReference type="SAM" id="Phobius"/>
    </source>
</evidence>
<keyword evidence="1" id="KW-1133">Transmembrane helix</keyword>
<keyword evidence="3" id="KW-1185">Reference proteome</keyword>
<protein>
    <submittedName>
        <fullName evidence="2">Uncharacterized protein</fullName>
    </submittedName>
</protein>
<evidence type="ECO:0000313" key="3">
    <source>
        <dbReference type="Proteomes" id="UP001317322"/>
    </source>
</evidence>
<name>A0ABY5K3G3_9CELL</name>
<feature type="transmembrane region" description="Helical" evidence="1">
    <location>
        <begin position="12"/>
        <end position="36"/>
    </location>
</feature>
<dbReference type="EMBL" id="CP101989">
    <property type="protein sequence ID" value="UUI64754.1"/>
    <property type="molecule type" value="Genomic_DNA"/>
</dbReference>
<keyword evidence="1" id="KW-0472">Membrane</keyword>
<gene>
    <name evidence="2" type="ORF">NP075_16815</name>
</gene>
<dbReference type="Proteomes" id="UP001317322">
    <property type="component" value="Chromosome"/>
</dbReference>
<keyword evidence="1" id="KW-0812">Transmembrane</keyword>